<dbReference type="OrthoDB" id="2583188at2759"/>
<evidence type="ECO:0000313" key="3">
    <source>
        <dbReference type="Proteomes" id="UP000503462"/>
    </source>
</evidence>
<name>A0A6H0XSL4_9PEZI</name>
<reference evidence="2 3" key="1">
    <citation type="journal article" date="2016" name="Sci. Rep.">
        <title>Peltaster fructicola genome reveals evolution from an invasive phytopathogen to an ectophytic parasite.</title>
        <authorList>
            <person name="Xu C."/>
            <person name="Chen H."/>
            <person name="Gleason M.L."/>
            <person name="Xu J.R."/>
            <person name="Liu H."/>
            <person name="Zhang R."/>
            <person name="Sun G."/>
        </authorList>
    </citation>
    <scope>NUCLEOTIDE SEQUENCE [LARGE SCALE GENOMIC DNA]</scope>
    <source>
        <strain evidence="2 3">LNHT1506</strain>
    </source>
</reference>
<protein>
    <recommendedName>
        <fullName evidence="4">DUF4185 domain-containing protein</fullName>
    </recommendedName>
</protein>
<dbReference type="AlphaFoldDB" id="A0A6H0XSL4"/>
<dbReference type="EMBL" id="CP051140">
    <property type="protein sequence ID" value="QIW97712.1"/>
    <property type="molecule type" value="Genomic_DNA"/>
</dbReference>
<accession>A0A6H0XSL4</accession>
<evidence type="ECO:0008006" key="4">
    <source>
        <dbReference type="Google" id="ProtNLM"/>
    </source>
</evidence>
<gene>
    <name evidence="2" type="ORF">AMS68_003230</name>
</gene>
<keyword evidence="1" id="KW-0732">Signal</keyword>
<feature type="signal peptide" evidence="1">
    <location>
        <begin position="1"/>
        <end position="15"/>
    </location>
</feature>
<keyword evidence="3" id="KW-1185">Reference proteome</keyword>
<evidence type="ECO:0000256" key="1">
    <source>
        <dbReference type="SAM" id="SignalP"/>
    </source>
</evidence>
<dbReference type="Proteomes" id="UP000503462">
    <property type="component" value="Chromosome 2"/>
</dbReference>
<proteinExistence type="predicted"/>
<feature type="chain" id="PRO_5026219621" description="DUF4185 domain-containing protein" evidence="1">
    <location>
        <begin position="16"/>
        <end position="433"/>
    </location>
</feature>
<sequence length="433" mass="47744">MACLTLFAFVAGITAQSIIAPSATFSLLPRATDDYFGGFASDGGAGGFVPQWNMTMFSISDGSQCNSRHFNNLTEPNDCTFPVHTGYAMIDYQDPSKLVVVGNYSGRGSQYQPGVGAFWQGTGGLVLWDSKVDPKSGITDPTRFGPAPHTSAINIPGNSTGMLNVWGVHNDKSAFDAQYVFTTMFEMNWIGDANALNYFYNQVPTQRIVPVLFNVTAVSTIMITSGSMLTAGRGSEASTYFYLWEGDSTGWKIARAPWATRRDTTTYSFWHASGSSSDKRTGWVKNAPLHRNADAWGNVYNFTNFKDNNANTEIGFWGQDIRWVDRFQTYIITFQPQPGYDLYVQHSLTGLITGPYSNPVNLAPTTLDPQCQKAGSDLPLTDFAQVHWDYYGVNSNKTLVSYISCTNFQSMGVLTWTNGYNNYPSPAKSYRGP</sequence>
<organism evidence="2 3">
    <name type="scientific">Peltaster fructicola</name>
    <dbReference type="NCBI Taxonomy" id="286661"/>
    <lineage>
        <taxon>Eukaryota</taxon>
        <taxon>Fungi</taxon>
        <taxon>Dikarya</taxon>
        <taxon>Ascomycota</taxon>
        <taxon>Pezizomycotina</taxon>
        <taxon>Dothideomycetes</taxon>
        <taxon>Dothideomycetes incertae sedis</taxon>
        <taxon>Peltaster</taxon>
    </lineage>
</organism>
<evidence type="ECO:0000313" key="2">
    <source>
        <dbReference type="EMBL" id="QIW97712.1"/>
    </source>
</evidence>